<name>A0A137P718_CONC2</name>
<dbReference type="InterPro" id="IPR015915">
    <property type="entry name" value="Kelch-typ_b-propeller"/>
</dbReference>
<dbReference type="Proteomes" id="UP000070444">
    <property type="component" value="Unassembled WGS sequence"/>
</dbReference>
<dbReference type="STRING" id="796925.A0A137P718"/>
<dbReference type="PANTHER" id="PTHR23244">
    <property type="entry name" value="KELCH REPEAT DOMAIN"/>
    <property type="match status" value="1"/>
</dbReference>
<dbReference type="AlphaFoldDB" id="A0A137P718"/>
<evidence type="ECO:0000313" key="4">
    <source>
        <dbReference type="Proteomes" id="UP000070444"/>
    </source>
</evidence>
<proteinExistence type="predicted"/>
<evidence type="ECO:0000256" key="2">
    <source>
        <dbReference type="SAM" id="SignalP"/>
    </source>
</evidence>
<dbReference type="SUPFAM" id="SSF117281">
    <property type="entry name" value="Kelch motif"/>
    <property type="match status" value="1"/>
</dbReference>
<dbReference type="Gene3D" id="2.120.10.80">
    <property type="entry name" value="Kelch-type beta propeller"/>
    <property type="match status" value="1"/>
</dbReference>
<feature type="signal peptide" evidence="2">
    <location>
        <begin position="1"/>
        <end position="18"/>
    </location>
</feature>
<evidence type="ECO:0000256" key="1">
    <source>
        <dbReference type="SAM" id="Phobius"/>
    </source>
</evidence>
<dbReference type="EMBL" id="KQ964494">
    <property type="protein sequence ID" value="KXN70734.1"/>
    <property type="molecule type" value="Genomic_DNA"/>
</dbReference>
<protein>
    <recommendedName>
        <fullName evidence="5">Galactose oxidase</fullName>
    </recommendedName>
</protein>
<reference evidence="3 4" key="1">
    <citation type="journal article" date="2015" name="Genome Biol. Evol.">
        <title>Phylogenomic analyses indicate that early fungi evolved digesting cell walls of algal ancestors of land plants.</title>
        <authorList>
            <person name="Chang Y."/>
            <person name="Wang S."/>
            <person name="Sekimoto S."/>
            <person name="Aerts A.L."/>
            <person name="Choi C."/>
            <person name="Clum A."/>
            <person name="LaButti K.M."/>
            <person name="Lindquist E.A."/>
            <person name="Yee Ngan C."/>
            <person name="Ohm R.A."/>
            <person name="Salamov A.A."/>
            <person name="Grigoriev I.V."/>
            <person name="Spatafora J.W."/>
            <person name="Berbee M.L."/>
        </authorList>
    </citation>
    <scope>NUCLEOTIDE SEQUENCE [LARGE SCALE GENOMIC DNA]</scope>
    <source>
        <strain evidence="3 4">NRRL 28638</strain>
    </source>
</reference>
<dbReference type="OrthoDB" id="432528at2759"/>
<accession>A0A137P718</accession>
<organism evidence="3 4">
    <name type="scientific">Conidiobolus coronatus (strain ATCC 28846 / CBS 209.66 / NRRL 28638)</name>
    <name type="common">Delacroixia coronata</name>
    <dbReference type="NCBI Taxonomy" id="796925"/>
    <lineage>
        <taxon>Eukaryota</taxon>
        <taxon>Fungi</taxon>
        <taxon>Fungi incertae sedis</taxon>
        <taxon>Zoopagomycota</taxon>
        <taxon>Entomophthoromycotina</taxon>
        <taxon>Entomophthoromycetes</taxon>
        <taxon>Entomophthorales</taxon>
        <taxon>Ancylistaceae</taxon>
        <taxon>Conidiobolus</taxon>
    </lineage>
</organism>
<keyword evidence="4" id="KW-1185">Reference proteome</keyword>
<keyword evidence="1" id="KW-1133">Transmembrane helix</keyword>
<keyword evidence="1" id="KW-0472">Membrane</keyword>
<feature type="chain" id="PRO_5007294460" description="Galactose oxidase" evidence="2">
    <location>
        <begin position="19"/>
        <end position="539"/>
    </location>
</feature>
<feature type="transmembrane region" description="Helical" evidence="1">
    <location>
        <begin position="388"/>
        <end position="412"/>
    </location>
</feature>
<sequence>MIISSFIGIIINSMVAEAASGLATSSLTMHTSSILINNTLVTFDASISNQSITTIREYNLNVNDTTNFVASARMEDMMQEHTYYETRYLGIVSGSGDNRSTFLFGSMKDNGVDTLVSRVNLTDLNVVIDGQLMGTPDFDSFPAYSFSSNILYAPINNNQTQNPTLFLFGGLWRSSNQTDGFATNQMISYDYTQKAWKDLSSSAKNSNVPFLSNHQSVAVDSRYIYMLGGVTISGSQATMNNLVTIWVYDTYTDSWTTKNTTNGQFNSNLNKLGRVGFSASVWRDSIVIYGGSTSEVNKPYNHYLGQLNLTTLVWNWTELTYGSDQKVSISYHSSEILGDKLILIHGQRGTNSPANPLFMLDLVSKRFVAGSLPDTPSSTVSSSRWGSIPLYAIILICAAIFFTLLLTFYIVYKCYWRRKTSTGIDKYQVTEETFSTDKHFRDQMTRSSFMEQTPHNSIYIPRQLSLITHQLCNINERTDRELLQENTLSLTPNDTSILSGDISRDTGITVVRTDGAEIQMTNERIRRGKVTKGQEIQFK</sequence>
<evidence type="ECO:0000313" key="3">
    <source>
        <dbReference type="EMBL" id="KXN70734.1"/>
    </source>
</evidence>
<keyword evidence="2" id="KW-0732">Signal</keyword>
<evidence type="ECO:0008006" key="5">
    <source>
        <dbReference type="Google" id="ProtNLM"/>
    </source>
</evidence>
<gene>
    <name evidence="3" type="ORF">CONCODRAFT_70406</name>
</gene>
<keyword evidence="1" id="KW-0812">Transmembrane</keyword>